<dbReference type="AlphaFoldDB" id="E3M944"/>
<proteinExistence type="predicted"/>
<accession>E3M944</accession>
<feature type="region of interest" description="Disordered" evidence="2">
    <location>
        <begin position="531"/>
        <end position="559"/>
    </location>
</feature>
<evidence type="ECO:0000256" key="3">
    <source>
        <dbReference type="SAM" id="SignalP"/>
    </source>
</evidence>
<dbReference type="InterPro" id="IPR035940">
    <property type="entry name" value="CAP_sf"/>
</dbReference>
<evidence type="ECO:0000313" key="4">
    <source>
        <dbReference type="EMBL" id="EFO96234.1"/>
    </source>
</evidence>
<evidence type="ECO:0000256" key="1">
    <source>
        <dbReference type="SAM" id="Coils"/>
    </source>
</evidence>
<dbReference type="KEGG" id="crq:GCK72_007578"/>
<evidence type="ECO:0000313" key="5">
    <source>
        <dbReference type="Proteomes" id="UP000008281"/>
    </source>
</evidence>
<dbReference type="Gene3D" id="3.40.33.10">
    <property type="entry name" value="CAP"/>
    <property type="match status" value="1"/>
</dbReference>
<gene>
    <name evidence="4" type="ORF">CRE_14619</name>
</gene>
<dbReference type="Proteomes" id="UP000008281">
    <property type="component" value="Unassembled WGS sequence"/>
</dbReference>
<organism evidence="5">
    <name type="scientific">Caenorhabditis remanei</name>
    <name type="common">Caenorhabditis vulgaris</name>
    <dbReference type="NCBI Taxonomy" id="31234"/>
    <lineage>
        <taxon>Eukaryota</taxon>
        <taxon>Metazoa</taxon>
        <taxon>Ecdysozoa</taxon>
        <taxon>Nematoda</taxon>
        <taxon>Chromadorea</taxon>
        <taxon>Rhabditida</taxon>
        <taxon>Rhabditina</taxon>
        <taxon>Rhabditomorpha</taxon>
        <taxon>Rhabditoidea</taxon>
        <taxon>Rhabditidae</taxon>
        <taxon>Peloderinae</taxon>
        <taxon>Caenorhabditis</taxon>
    </lineage>
</organism>
<evidence type="ECO:0000256" key="2">
    <source>
        <dbReference type="SAM" id="MobiDB-lite"/>
    </source>
</evidence>
<keyword evidence="1" id="KW-0175">Coiled coil</keyword>
<dbReference type="InParanoid" id="E3M944"/>
<reference evidence="4" key="1">
    <citation type="submission" date="2007-07" db="EMBL/GenBank/DDBJ databases">
        <title>PCAP assembly of the Caenorhabditis remanei genome.</title>
        <authorList>
            <consortium name="The Caenorhabditis remanei Sequencing Consortium"/>
            <person name="Wilson R.K."/>
        </authorList>
    </citation>
    <scope>NUCLEOTIDE SEQUENCE [LARGE SCALE GENOMIC DNA]</scope>
    <source>
        <strain evidence="4">PB4641</strain>
    </source>
</reference>
<dbReference type="RefSeq" id="XP_003107176.2">
    <property type="nucleotide sequence ID" value="XM_003107128.2"/>
</dbReference>
<dbReference type="OrthoDB" id="5909980at2759"/>
<feature type="chain" id="PRO_5003176348" evidence="3">
    <location>
        <begin position="19"/>
        <end position="559"/>
    </location>
</feature>
<protein>
    <submittedName>
        <fullName evidence="4">Uncharacterized protein</fullName>
    </submittedName>
</protein>
<dbReference type="EMBL" id="DS268430">
    <property type="protein sequence ID" value="EFO96234.1"/>
    <property type="molecule type" value="Genomic_DNA"/>
</dbReference>
<keyword evidence="5" id="KW-1185">Reference proteome</keyword>
<dbReference type="HOGENOM" id="CLU_019147_1_0_1"/>
<dbReference type="CTD" id="9805432"/>
<feature type="signal peptide" evidence="3">
    <location>
        <begin position="1"/>
        <end position="18"/>
    </location>
</feature>
<name>E3M944_CAERE</name>
<keyword evidence="3" id="KW-0732">Signal</keyword>
<dbReference type="GeneID" id="9805432"/>
<feature type="coiled-coil region" evidence="1">
    <location>
        <begin position="98"/>
        <end position="125"/>
    </location>
</feature>
<sequence length="559" mass="64155">MNLHLSLLLLVPAVIAYGERTTTIEDAYKRTTAAPPLGPPDRFLLDLNNLRRHYAKKYNVSNMHELIWSENLVNVNEHLDLWIAPPEEEQRTFRFGIIESYENANDKLRSDIDEFMKKSDREKEELVRENRGRTLSAPEFLVPHQRFIWCVYEVCILGPETLFIWNYQQFQRSSEPGADCLDGYENDDGLCVLKDSKNKFIDGINEVRKKHADKFNVPNMHKLTWSNELLGVLESLNLTNGVPTSTMNFRYWILPAFQYNSSSEFETSLETDYFSKNSNGRRDFVESASLGSLEFLIPLQKVVACAAKNVKREYKKVCLIGPSGTPKMFATNTASMTRDLTHKLKCSANYKRENGLCAPKHPENVSYFGNSEEFLNAVNAQRKKLANKYHIPNMHELTWKQSLATTGDSLTWPDDSWTCARHVWRYVPTFYNGITEAIEEEVHHLLTEIHHNEFLEFLKRENETHVGHLELLNPMQKQIGCASKKGVDPFVLCLLGDEGVFKFWDLRNNEIPGSDCQLGYSNQRGLCSLPTKANAEPSAKKRKIASASRDQHLGNVPRK</sequence>